<proteinExistence type="predicted"/>
<sequence length="337" mass="37179">MQTAADDVSTKSSPNTSSPDDTSASSIKQGPRLNPNAMVKGCLDPGLIFDNAARDAIQRPKSIFLTDATGFVGAFSRGSFSSYVLWESGYMPLLRVVVGDITQGFFGLSEDAYYDLADHIEAICHSGALVNWARPLEDFIGPNIVSVHEVLRLASYGRNKPVHFISTASTLPLHRGYEVTEQEKEYGYATSKYDPGDFLQNLISGGLEIGVFPSLDADLSSVLPVDYISKTIVAVMTSDLGRIGKDYDFANPHALTFNRLFKMMGSVGVYAGAGQCIEPFWRWRKRVLEYAAEYRTSPLARMSDLIDDIIDTEGAPWSHACQRRTRIWRRCISCASD</sequence>
<comment type="caution">
    <text evidence="1">The sequence shown here is derived from an EMBL/GenBank/DDBJ whole genome shotgun (WGS) entry which is preliminary data.</text>
</comment>
<organism evidence="1 2">
    <name type="scientific">Xylaria curta</name>
    <dbReference type="NCBI Taxonomy" id="42375"/>
    <lineage>
        <taxon>Eukaryota</taxon>
        <taxon>Fungi</taxon>
        <taxon>Dikarya</taxon>
        <taxon>Ascomycota</taxon>
        <taxon>Pezizomycotina</taxon>
        <taxon>Sordariomycetes</taxon>
        <taxon>Xylariomycetidae</taxon>
        <taxon>Xylariales</taxon>
        <taxon>Xylariaceae</taxon>
        <taxon>Xylaria</taxon>
    </lineage>
</organism>
<protein>
    <submittedName>
        <fullName evidence="1">Uncharacterized protein</fullName>
    </submittedName>
</protein>
<gene>
    <name evidence="1" type="ORF">NUW58_g3582</name>
</gene>
<dbReference type="EMBL" id="JAPDGR010000553">
    <property type="protein sequence ID" value="KAJ2989219.1"/>
    <property type="molecule type" value="Genomic_DNA"/>
</dbReference>
<name>A0ACC1PD10_9PEZI</name>
<dbReference type="Proteomes" id="UP001143856">
    <property type="component" value="Unassembled WGS sequence"/>
</dbReference>
<evidence type="ECO:0000313" key="1">
    <source>
        <dbReference type="EMBL" id="KAJ2989219.1"/>
    </source>
</evidence>
<accession>A0ACC1PD10</accession>
<evidence type="ECO:0000313" key="2">
    <source>
        <dbReference type="Proteomes" id="UP001143856"/>
    </source>
</evidence>
<reference evidence="1" key="1">
    <citation type="submission" date="2022-10" db="EMBL/GenBank/DDBJ databases">
        <title>Genome Sequence of Xylaria curta.</title>
        <authorList>
            <person name="Buettner E."/>
        </authorList>
    </citation>
    <scope>NUCLEOTIDE SEQUENCE</scope>
    <source>
        <strain evidence="1">Babe10</strain>
    </source>
</reference>
<keyword evidence="2" id="KW-1185">Reference proteome</keyword>